<evidence type="ECO:0000313" key="2">
    <source>
        <dbReference type="Proteomes" id="UP000515312"/>
    </source>
</evidence>
<sequence>MPEFRFKSRTTWHNGKHDRTEVDMRLDQLMVEVKLMESDFQSARFDLISRYRDLERVFDLSVPQRKTFPLSANKRVAGGIRDWLFVLRIL</sequence>
<dbReference type="AlphaFoldDB" id="A0A7G8BHS5"/>
<proteinExistence type="predicted"/>
<dbReference type="KEGG" id="adin:H7849_24375"/>
<reference evidence="1 2" key="1">
    <citation type="submission" date="2020-08" db="EMBL/GenBank/DDBJ databases">
        <title>Edaphobacter telluris sp. nov. and Acidobacterium dinghuensis sp. nov., two acidobacteria isolated from forest soil.</title>
        <authorList>
            <person name="Fu J."/>
            <person name="Qiu L."/>
        </authorList>
    </citation>
    <scope>NUCLEOTIDE SEQUENCE [LARGE SCALE GENOMIC DNA]</scope>
    <source>
        <strain evidence="1">4Y35</strain>
    </source>
</reference>
<organism evidence="1 2">
    <name type="scientific">Alloacidobacterium dinghuense</name>
    <dbReference type="NCBI Taxonomy" id="2763107"/>
    <lineage>
        <taxon>Bacteria</taxon>
        <taxon>Pseudomonadati</taxon>
        <taxon>Acidobacteriota</taxon>
        <taxon>Terriglobia</taxon>
        <taxon>Terriglobales</taxon>
        <taxon>Acidobacteriaceae</taxon>
        <taxon>Alloacidobacterium</taxon>
    </lineage>
</organism>
<dbReference type="Pfam" id="PF22558">
    <property type="entry name" value="REase-ARP"/>
    <property type="match status" value="1"/>
</dbReference>
<accession>A0A7G8BHS5</accession>
<dbReference type="Proteomes" id="UP000515312">
    <property type="component" value="Chromosome"/>
</dbReference>
<evidence type="ECO:0000313" key="1">
    <source>
        <dbReference type="EMBL" id="QNI32095.1"/>
    </source>
</evidence>
<dbReference type="EMBL" id="CP060394">
    <property type="protein sequence ID" value="QNI32095.1"/>
    <property type="molecule type" value="Genomic_DNA"/>
</dbReference>
<dbReference type="InterPro" id="IPR054333">
    <property type="entry name" value="REase-ARP-assoc"/>
</dbReference>
<gene>
    <name evidence="1" type="ORF">H7849_24375</name>
</gene>
<name>A0A7G8BHS5_9BACT</name>
<protein>
    <submittedName>
        <fullName evidence="1">Uncharacterized protein</fullName>
    </submittedName>
</protein>
<keyword evidence="2" id="KW-1185">Reference proteome</keyword>
<dbReference type="RefSeq" id="WP_186743051.1">
    <property type="nucleotide sequence ID" value="NZ_CP060394.1"/>
</dbReference>